<proteinExistence type="predicted"/>
<comment type="caution">
    <text evidence="1">The sequence shown here is derived from an EMBL/GenBank/DDBJ whole genome shotgun (WGS) entry which is preliminary data.</text>
</comment>
<accession>A0ACB9Z851</accession>
<protein>
    <submittedName>
        <fullName evidence="1">GMC oxidoreductase</fullName>
    </submittedName>
</protein>
<keyword evidence="2" id="KW-1185">Reference proteome</keyword>
<reference evidence="1 2" key="1">
    <citation type="journal article" date="2022" name="New Phytol.">
        <title>Ecological generalism drives hyperdiversity of secondary metabolite gene clusters in xylarialean endophytes.</title>
        <authorList>
            <person name="Franco M.E.E."/>
            <person name="Wisecaver J.H."/>
            <person name="Arnold A.E."/>
            <person name="Ju Y.M."/>
            <person name="Slot J.C."/>
            <person name="Ahrendt S."/>
            <person name="Moore L.P."/>
            <person name="Eastman K.E."/>
            <person name="Scott K."/>
            <person name="Konkel Z."/>
            <person name="Mondo S.J."/>
            <person name="Kuo A."/>
            <person name="Hayes R.D."/>
            <person name="Haridas S."/>
            <person name="Andreopoulos B."/>
            <person name="Riley R."/>
            <person name="LaButti K."/>
            <person name="Pangilinan J."/>
            <person name="Lipzen A."/>
            <person name="Amirebrahimi M."/>
            <person name="Yan J."/>
            <person name="Adam C."/>
            <person name="Keymanesh K."/>
            <person name="Ng V."/>
            <person name="Louie K."/>
            <person name="Northen T."/>
            <person name="Drula E."/>
            <person name="Henrissat B."/>
            <person name="Hsieh H.M."/>
            <person name="Youens-Clark K."/>
            <person name="Lutzoni F."/>
            <person name="Miadlikowska J."/>
            <person name="Eastwood D.C."/>
            <person name="Hamelin R.C."/>
            <person name="Grigoriev I.V."/>
            <person name="U'Ren J.M."/>
        </authorList>
    </citation>
    <scope>NUCLEOTIDE SEQUENCE [LARGE SCALE GENOMIC DNA]</scope>
    <source>
        <strain evidence="1 2">CBS 119005</strain>
    </source>
</reference>
<dbReference type="Proteomes" id="UP001497700">
    <property type="component" value="Unassembled WGS sequence"/>
</dbReference>
<organism evidence="1 2">
    <name type="scientific">Hypoxylon rubiginosum</name>
    <dbReference type="NCBI Taxonomy" id="110542"/>
    <lineage>
        <taxon>Eukaryota</taxon>
        <taxon>Fungi</taxon>
        <taxon>Dikarya</taxon>
        <taxon>Ascomycota</taxon>
        <taxon>Pezizomycotina</taxon>
        <taxon>Sordariomycetes</taxon>
        <taxon>Xylariomycetidae</taxon>
        <taxon>Xylariales</taxon>
        <taxon>Hypoxylaceae</taxon>
        <taxon>Hypoxylon</taxon>
    </lineage>
</organism>
<dbReference type="EMBL" id="MU393445">
    <property type="protein sequence ID" value="KAI4867663.1"/>
    <property type="molecule type" value="Genomic_DNA"/>
</dbReference>
<evidence type="ECO:0000313" key="2">
    <source>
        <dbReference type="Proteomes" id="UP001497700"/>
    </source>
</evidence>
<evidence type="ECO:0000313" key="1">
    <source>
        <dbReference type="EMBL" id="KAI4867663.1"/>
    </source>
</evidence>
<gene>
    <name evidence="1" type="ORF">F4820DRAFT_467542</name>
</gene>
<sequence>MLLTSIDFVIVGGGTAGLVLASRLSEDPTQHVLVLEAGADLSEDMRVKVPGLFSSLMKTEADWGFQSQPQRHLKGRQINLHQGKALGGSSSINAHVFVPPTWNLLDTWDSVLGNQGWNRSSLQEYYAKAYTFPSVDRSLETALGVDGWTSSTPSSASNNGPIQLSLGGTAGHPIREAWAETFRTKGMHMGSNPLCSTSDDAAMIGSFSCLSSIHPKTKERSYAASAYLNPIKDRQNLVVLTSATVERVLFEGADVKRATGVQYKHDGKTHIVSSTKEVIIAAGALQSPKILELSGIGAREVLEKHGIELIKDLPVGENLQDHLVSGTSFEAVDHLETLDDLIRQEPAAVEKAMEEYMTSQTGPLTSIGIRTYAYLPVVSEPGRTIIEKAFLENPPPVGDRRDEVRARAHYEIAKKTLLNPKEPSAAYLSILWQFIFPVDPTSDSPTEPIPGKFLTLGFLLAQPLSCGSVHIGSSDPSSAPVIDPNYLSNPIDAEIMAQHALYLEDIASSPPLSNLLKQPLRRRDPASDITSVEEAKRYVETSSISMFHYAGTCAMLPEEKGGVVDHELKVYGVEGLRVVDSSAVPLISTANLQSTVYAFAERAADLIKQEYGLK</sequence>
<name>A0ACB9Z851_9PEZI</name>